<dbReference type="AlphaFoldDB" id="A0A9P8TBY0"/>
<evidence type="ECO:0000313" key="1">
    <source>
        <dbReference type="EMBL" id="KAH3672875.1"/>
    </source>
</evidence>
<proteinExistence type="predicted"/>
<reference evidence="1" key="1">
    <citation type="journal article" date="2021" name="Open Biol.">
        <title>Shared evolutionary footprints suggest mitochondrial oxidative damage underlies multiple complex I losses in fungi.</title>
        <authorList>
            <person name="Schikora-Tamarit M.A."/>
            <person name="Marcet-Houben M."/>
            <person name="Nosek J."/>
            <person name="Gabaldon T."/>
        </authorList>
    </citation>
    <scope>NUCLEOTIDE SEQUENCE</scope>
    <source>
        <strain evidence="1">NCAIM Y.01608</strain>
    </source>
</reference>
<name>A0A9P8TBY0_9ASCO</name>
<comment type="caution">
    <text evidence="1">The sequence shown here is derived from an EMBL/GenBank/DDBJ whole genome shotgun (WGS) entry which is preliminary data.</text>
</comment>
<dbReference type="Proteomes" id="UP000788993">
    <property type="component" value="Unassembled WGS sequence"/>
</dbReference>
<accession>A0A9P8TBY0</accession>
<protein>
    <submittedName>
        <fullName evidence="1">Uncharacterized protein</fullName>
    </submittedName>
</protein>
<reference evidence="1" key="2">
    <citation type="submission" date="2021-01" db="EMBL/GenBank/DDBJ databases">
        <authorList>
            <person name="Schikora-Tamarit M.A."/>
        </authorList>
    </citation>
    <scope>NUCLEOTIDE SEQUENCE</scope>
    <source>
        <strain evidence="1">NCAIM Y.01608</strain>
    </source>
</reference>
<dbReference type="EMBL" id="JAEUBD010000731">
    <property type="protein sequence ID" value="KAH3672875.1"/>
    <property type="molecule type" value="Genomic_DNA"/>
</dbReference>
<organism evidence="1 2">
    <name type="scientific">Ogataea polymorpha</name>
    <dbReference type="NCBI Taxonomy" id="460523"/>
    <lineage>
        <taxon>Eukaryota</taxon>
        <taxon>Fungi</taxon>
        <taxon>Dikarya</taxon>
        <taxon>Ascomycota</taxon>
        <taxon>Saccharomycotina</taxon>
        <taxon>Pichiomycetes</taxon>
        <taxon>Pichiales</taxon>
        <taxon>Pichiaceae</taxon>
        <taxon>Ogataea</taxon>
    </lineage>
</organism>
<sequence length="96" mass="10689">MKQFPKKNIWSYYKDLFQNPQQLVKRSHNQLTQVEAVGKFWISIECLIPNLGTNALNPKSGALGTAVTNLTNLSLSDVSISLSTSQKYLMVKSSVS</sequence>
<gene>
    <name evidence="1" type="ORF">OGATHE_002172</name>
</gene>
<keyword evidence="2" id="KW-1185">Reference proteome</keyword>
<evidence type="ECO:0000313" key="2">
    <source>
        <dbReference type="Proteomes" id="UP000788993"/>
    </source>
</evidence>